<dbReference type="RefSeq" id="WP_274494803.1">
    <property type="nucleotide sequence ID" value="NZ_CP118166.1"/>
</dbReference>
<dbReference type="EC" id="5.4.99.12" evidence="4"/>
<evidence type="ECO:0000259" key="8">
    <source>
        <dbReference type="Pfam" id="PF01416"/>
    </source>
</evidence>
<dbReference type="Gene3D" id="3.30.70.580">
    <property type="entry name" value="Pseudouridine synthase I, catalytic domain, N-terminal subdomain"/>
    <property type="match status" value="1"/>
</dbReference>
<evidence type="ECO:0000256" key="7">
    <source>
        <dbReference type="RuleBase" id="RU003792"/>
    </source>
</evidence>
<keyword evidence="10" id="KW-1185">Reference proteome</keyword>
<evidence type="ECO:0000256" key="1">
    <source>
        <dbReference type="ARBA" id="ARBA00009375"/>
    </source>
</evidence>
<evidence type="ECO:0000256" key="3">
    <source>
        <dbReference type="ARBA" id="ARBA00023235"/>
    </source>
</evidence>
<dbReference type="Pfam" id="PF01416">
    <property type="entry name" value="PseudoU_synth_1"/>
    <property type="match status" value="2"/>
</dbReference>
<dbReference type="EMBL" id="CP118166">
    <property type="protein sequence ID" value="WDI32853.1"/>
    <property type="molecule type" value="Genomic_DNA"/>
</dbReference>
<evidence type="ECO:0000256" key="2">
    <source>
        <dbReference type="ARBA" id="ARBA00022694"/>
    </source>
</evidence>
<dbReference type="GO" id="GO:0003723">
    <property type="term" value="F:RNA binding"/>
    <property type="evidence" value="ECO:0007669"/>
    <property type="project" value="InterPro"/>
</dbReference>
<dbReference type="InterPro" id="IPR020095">
    <property type="entry name" value="PsdUridine_synth_TruA_C"/>
</dbReference>
<comment type="similarity">
    <text evidence="1 4 7">Belongs to the tRNA pseudouridine synthase TruA family.</text>
</comment>
<dbReference type="PANTHER" id="PTHR11142">
    <property type="entry name" value="PSEUDOURIDYLATE SYNTHASE"/>
    <property type="match status" value="1"/>
</dbReference>
<reference evidence="9" key="1">
    <citation type="submission" date="2023-02" db="EMBL/GenBank/DDBJ databases">
        <title>Genome sequence of Hyphococcus flavus.</title>
        <authorList>
            <person name="Rong J.-C."/>
            <person name="Zhao Q."/>
            <person name="Yi M."/>
            <person name="Wu J.-Y."/>
        </authorList>
    </citation>
    <scope>NUCLEOTIDE SEQUENCE</scope>
    <source>
        <strain evidence="9">MCCC 1K03223</strain>
    </source>
</reference>
<evidence type="ECO:0000256" key="4">
    <source>
        <dbReference type="HAMAP-Rule" id="MF_00171"/>
    </source>
</evidence>
<dbReference type="KEGG" id="hfl:PUV54_06540"/>
<organism evidence="9 10">
    <name type="scientific">Hyphococcus flavus</name>
    <dbReference type="NCBI Taxonomy" id="1866326"/>
    <lineage>
        <taxon>Bacteria</taxon>
        <taxon>Pseudomonadati</taxon>
        <taxon>Pseudomonadota</taxon>
        <taxon>Alphaproteobacteria</taxon>
        <taxon>Parvularculales</taxon>
        <taxon>Parvularculaceae</taxon>
        <taxon>Hyphococcus</taxon>
    </lineage>
</organism>
<proteinExistence type="inferred from homology"/>
<accession>A0AAE9ZGZ0</accession>
<keyword evidence="2 4" id="KW-0819">tRNA processing</keyword>
<protein>
    <recommendedName>
        <fullName evidence="4">tRNA pseudouridine synthase A</fullName>
        <ecNumber evidence="4">5.4.99.12</ecNumber>
    </recommendedName>
    <alternativeName>
        <fullName evidence="4">tRNA pseudouridine(38-40) synthase</fullName>
    </alternativeName>
    <alternativeName>
        <fullName evidence="4">tRNA pseudouridylate synthase I</fullName>
    </alternativeName>
    <alternativeName>
        <fullName evidence="4">tRNA-uridine isomerase I</fullName>
    </alternativeName>
</protein>
<comment type="function">
    <text evidence="4">Formation of pseudouridine at positions 38, 39 and 40 in the anticodon stem and loop of transfer RNAs.</text>
</comment>
<comment type="subunit">
    <text evidence="4">Homodimer.</text>
</comment>
<evidence type="ECO:0000313" key="10">
    <source>
        <dbReference type="Proteomes" id="UP001214043"/>
    </source>
</evidence>
<dbReference type="InterPro" id="IPR020094">
    <property type="entry name" value="TruA/RsuA/RluB/E/F_N"/>
</dbReference>
<dbReference type="PIRSF" id="PIRSF001430">
    <property type="entry name" value="tRNA_psdUrid_synth"/>
    <property type="match status" value="1"/>
</dbReference>
<dbReference type="GO" id="GO:0031119">
    <property type="term" value="P:tRNA pseudouridine synthesis"/>
    <property type="evidence" value="ECO:0007669"/>
    <property type="project" value="UniProtKB-UniRule"/>
</dbReference>
<dbReference type="InterPro" id="IPR020097">
    <property type="entry name" value="PsdUridine_synth_TruA_a/b_dom"/>
</dbReference>
<sequence length="245" mass="27155">MPRYKLTIEYDGTGYVGWQRQANGPSIQEALEDAVKAFCGDDEPSHAAGRTDAGVHALAMVAHINLSKEHRPDTVRDAINQHLKPQPIVVVGCGQVSEDFHARFSCIKRAYEYRIVNRRPPLALDARRAWRVSQKLDADAMNEAAQCLAGRHDFTTFRAAACQSDSPIKSLDEISVSRAGEDVIIRCAARSFLHHQVRSITGSLVEVGKGKWRVNDMKTALEAADRKRCGPVAPPDGLYFVRAEY</sequence>
<dbReference type="SUPFAM" id="SSF55120">
    <property type="entry name" value="Pseudouridine synthase"/>
    <property type="match status" value="1"/>
</dbReference>
<feature type="domain" description="Pseudouridine synthase I TruA alpha/beta" evidence="8">
    <location>
        <begin position="144"/>
        <end position="245"/>
    </location>
</feature>
<feature type="binding site" evidence="4 6">
    <location>
        <position position="111"/>
    </location>
    <ligand>
        <name>substrate</name>
    </ligand>
</feature>
<comment type="caution">
    <text evidence="4">Lacks conserved residue(s) required for the propagation of feature annotation.</text>
</comment>
<dbReference type="CDD" id="cd02570">
    <property type="entry name" value="PseudoU_synth_EcTruA"/>
    <property type="match status" value="1"/>
</dbReference>
<feature type="domain" description="Pseudouridine synthase I TruA alpha/beta" evidence="8">
    <location>
        <begin position="8"/>
        <end position="104"/>
    </location>
</feature>
<comment type="catalytic activity">
    <reaction evidence="4 7">
        <text>uridine(38/39/40) in tRNA = pseudouridine(38/39/40) in tRNA</text>
        <dbReference type="Rhea" id="RHEA:22376"/>
        <dbReference type="Rhea" id="RHEA-COMP:10085"/>
        <dbReference type="Rhea" id="RHEA-COMP:10087"/>
        <dbReference type="ChEBI" id="CHEBI:65314"/>
        <dbReference type="ChEBI" id="CHEBI:65315"/>
        <dbReference type="EC" id="5.4.99.12"/>
    </reaction>
</comment>
<dbReference type="PANTHER" id="PTHR11142:SF0">
    <property type="entry name" value="TRNA PSEUDOURIDINE SYNTHASE-LIKE 1"/>
    <property type="match status" value="1"/>
</dbReference>
<dbReference type="NCBIfam" id="TIGR00071">
    <property type="entry name" value="hisT_truA"/>
    <property type="match status" value="1"/>
</dbReference>
<dbReference type="InterPro" id="IPR020103">
    <property type="entry name" value="PsdUridine_synth_cat_dom_sf"/>
</dbReference>
<dbReference type="HAMAP" id="MF_00171">
    <property type="entry name" value="TruA"/>
    <property type="match status" value="1"/>
</dbReference>
<gene>
    <name evidence="4 9" type="primary">truA</name>
    <name evidence="9" type="ORF">PUV54_06540</name>
</gene>
<dbReference type="GO" id="GO:0160147">
    <property type="term" value="F:tRNA pseudouridine(38-40) synthase activity"/>
    <property type="evidence" value="ECO:0007669"/>
    <property type="project" value="UniProtKB-EC"/>
</dbReference>
<dbReference type="Gene3D" id="3.30.70.660">
    <property type="entry name" value="Pseudouridine synthase I, catalytic domain, C-terminal subdomain"/>
    <property type="match status" value="1"/>
</dbReference>
<evidence type="ECO:0000256" key="5">
    <source>
        <dbReference type="PIRSR" id="PIRSR001430-1"/>
    </source>
</evidence>
<keyword evidence="3 4" id="KW-0413">Isomerase</keyword>
<evidence type="ECO:0000256" key="6">
    <source>
        <dbReference type="PIRSR" id="PIRSR001430-2"/>
    </source>
</evidence>
<dbReference type="AlphaFoldDB" id="A0AAE9ZGZ0"/>
<feature type="active site" description="Nucleophile" evidence="4 5">
    <location>
        <position position="52"/>
    </location>
</feature>
<dbReference type="FunFam" id="3.30.70.580:FF:000001">
    <property type="entry name" value="tRNA pseudouridine synthase A"/>
    <property type="match status" value="1"/>
</dbReference>
<dbReference type="Proteomes" id="UP001214043">
    <property type="component" value="Chromosome"/>
</dbReference>
<dbReference type="InterPro" id="IPR001406">
    <property type="entry name" value="PsdUridine_synth_TruA"/>
</dbReference>
<name>A0AAE9ZGZ0_9PROT</name>
<evidence type="ECO:0000313" key="9">
    <source>
        <dbReference type="EMBL" id="WDI32853.1"/>
    </source>
</evidence>